<feature type="transmembrane region" description="Helical" evidence="1">
    <location>
        <begin position="143"/>
        <end position="163"/>
    </location>
</feature>
<feature type="transmembrane region" description="Helical" evidence="1">
    <location>
        <begin position="183"/>
        <end position="201"/>
    </location>
</feature>
<evidence type="ECO:0000256" key="1">
    <source>
        <dbReference type="SAM" id="Phobius"/>
    </source>
</evidence>
<keyword evidence="1" id="KW-0812">Transmembrane</keyword>
<feature type="non-terminal residue" evidence="2">
    <location>
        <position position="343"/>
    </location>
</feature>
<dbReference type="EMBL" id="UOEW01000217">
    <property type="protein sequence ID" value="VAW39045.1"/>
    <property type="molecule type" value="Genomic_DNA"/>
</dbReference>
<name>A0A3B0V648_9ZZZZ</name>
<proteinExistence type="predicted"/>
<reference evidence="2" key="1">
    <citation type="submission" date="2018-06" db="EMBL/GenBank/DDBJ databases">
        <authorList>
            <person name="Zhirakovskaya E."/>
        </authorList>
    </citation>
    <scope>NUCLEOTIDE SEQUENCE</scope>
</reference>
<gene>
    <name evidence="2" type="ORF">MNBD_GAMMA01-1918</name>
</gene>
<organism evidence="2">
    <name type="scientific">hydrothermal vent metagenome</name>
    <dbReference type="NCBI Taxonomy" id="652676"/>
    <lineage>
        <taxon>unclassified sequences</taxon>
        <taxon>metagenomes</taxon>
        <taxon>ecological metagenomes</taxon>
    </lineage>
</organism>
<evidence type="ECO:0000313" key="2">
    <source>
        <dbReference type="EMBL" id="VAW39045.1"/>
    </source>
</evidence>
<accession>A0A3B0V648</accession>
<keyword evidence="1" id="KW-1133">Transmembrane helix</keyword>
<dbReference type="AlphaFoldDB" id="A0A3B0V648"/>
<feature type="transmembrane region" description="Helical" evidence="1">
    <location>
        <begin position="103"/>
        <end position="131"/>
    </location>
</feature>
<keyword evidence="1" id="KW-0472">Membrane</keyword>
<feature type="transmembrane region" description="Helical" evidence="1">
    <location>
        <begin position="75"/>
        <end position="97"/>
    </location>
</feature>
<sequence length="343" mass="39004">MPAFIAYVNSKQVLPMIILLAGGYIFTLLPSILGIIALFILYALAYKLAVDVLIETANGNMSPGDYQSSFEAKDILIKFILVGLLQTGLLLWLRFFVKDPLIIVVYLVFSTFITPAIFMVLSITTSIFSALNPVTIIRLIKPWFLSYLVFVGFWLVLEFTQTYGIEPLATKIPGIFGEILAQFFKFFILILNFHIMGFLIYQNRKLIGFETRFNVETEESDKINFEPPDINPIHARIRHLLAAGDLVQAQAIITDIKQEGDDSEDLRDLELLAFEVNNGEDIKPLSDSEKVHQLISQNKTGEAFKVYYQLILDKKTYREKEPTDISALVKYAYANEKHQLVID</sequence>
<protein>
    <submittedName>
        <fullName evidence="2">Uncharacterized protein</fullName>
    </submittedName>
</protein>